<feature type="domain" description="HIRAN" evidence="5">
    <location>
        <begin position="207"/>
        <end position="256"/>
    </location>
</feature>
<evidence type="ECO:0000256" key="3">
    <source>
        <dbReference type="PROSITE-ProRule" id="PRU00339"/>
    </source>
</evidence>
<evidence type="ECO:0000256" key="2">
    <source>
        <dbReference type="ARBA" id="ARBA00022801"/>
    </source>
</evidence>
<dbReference type="SMART" id="SM00028">
    <property type="entry name" value="TPR"/>
    <property type="match status" value="2"/>
</dbReference>
<evidence type="ECO:0000259" key="5">
    <source>
        <dbReference type="Pfam" id="PF08797"/>
    </source>
</evidence>
<dbReference type="GO" id="GO:0008270">
    <property type="term" value="F:zinc ion binding"/>
    <property type="evidence" value="ECO:0007669"/>
    <property type="project" value="InterPro"/>
</dbReference>
<feature type="region of interest" description="Disordered" evidence="4">
    <location>
        <begin position="1"/>
        <end position="43"/>
    </location>
</feature>
<dbReference type="OrthoDB" id="115601at2157"/>
<name>A0A315XP91_9EURY</name>
<keyword evidence="7" id="KW-1185">Reference proteome</keyword>
<dbReference type="AlphaFoldDB" id="A0A315XP91"/>
<dbReference type="Gene3D" id="1.25.40.10">
    <property type="entry name" value="Tetratricopeptide repeat domain"/>
    <property type="match status" value="1"/>
</dbReference>
<dbReference type="InterPro" id="IPR019734">
    <property type="entry name" value="TPR_rpt"/>
</dbReference>
<comment type="caution">
    <text evidence="6">The sequence shown here is derived from an EMBL/GenBank/DDBJ whole genome shotgun (WGS) entry which is preliminary data.</text>
</comment>
<keyword evidence="2" id="KW-0378">Hydrolase</keyword>
<dbReference type="Gene3D" id="3.30.70.2330">
    <property type="match status" value="1"/>
</dbReference>
<evidence type="ECO:0000256" key="1">
    <source>
        <dbReference type="ARBA" id="ARBA00022723"/>
    </source>
</evidence>
<dbReference type="RefSeq" id="WP_116591139.1">
    <property type="nucleotide sequence ID" value="NZ_MZGS01000012.1"/>
</dbReference>
<dbReference type="EMBL" id="MZGS01000012">
    <property type="protein sequence ID" value="PWB88237.1"/>
    <property type="molecule type" value="Genomic_DNA"/>
</dbReference>
<dbReference type="GO" id="GO:0016818">
    <property type="term" value="F:hydrolase activity, acting on acid anhydrides, in phosphorus-containing anhydrides"/>
    <property type="evidence" value="ECO:0007669"/>
    <property type="project" value="InterPro"/>
</dbReference>
<keyword evidence="3" id="KW-0802">TPR repeat</keyword>
<reference evidence="6 7" key="1">
    <citation type="submission" date="2017-03" db="EMBL/GenBank/DDBJ databases">
        <title>Genome sequence of Methanobrevibacter thaueri.</title>
        <authorList>
            <person name="Poehlein A."/>
            <person name="Seedorf H."/>
            <person name="Daniel R."/>
        </authorList>
    </citation>
    <scope>NUCLEOTIDE SEQUENCE [LARGE SCALE GENOMIC DNA]</scope>
    <source>
        <strain evidence="6 7">DSM 11995</strain>
    </source>
</reference>
<keyword evidence="1" id="KW-0479">Metal-binding</keyword>
<accession>A0A315XP91</accession>
<dbReference type="InterPro" id="IPR014905">
    <property type="entry name" value="HIRAN"/>
</dbReference>
<dbReference type="Proteomes" id="UP000251717">
    <property type="component" value="Unassembled WGS sequence"/>
</dbReference>
<dbReference type="GO" id="GO:0003676">
    <property type="term" value="F:nucleic acid binding"/>
    <property type="evidence" value="ECO:0007669"/>
    <property type="project" value="InterPro"/>
</dbReference>
<organism evidence="6 7">
    <name type="scientific">Methanobrevibacter thaueri</name>
    <dbReference type="NCBI Taxonomy" id="190975"/>
    <lineage>
        <taxon>Archaea</taxon>
        <taxon>Methanobacteriati</taxon>
        <taxon>Methanobacteriota</taxon>
        <taxon>Methanomada group</taxon>
        <taxon>Methanobacteria</taxon>
        <taxon>Methanobacteriales</taxon>
        <taxon>Methanobacteriaceae</taxon>
        <taxon>Methanobrevibacter</taxon>
    </lineage>
</organism>
<gene>
    <name evidence="6" type="ORF">MBBTH_01400</name>
</gene>
<dbReference type="SUPFAM" id="SSF48452">
    <property type="entry name" value="TPR-like"/>
    <property type="match status" value="1"/>
</dbReference>
<dbReference type="PROSITE" id="PS50005">
    <property type="entry name" value="TPR"/>
    <property type="match status" value="1"/>
</dbReference>
<feature type="repeat" description="TPR" evidence="3">
    <location>
        <begin position="84"/>
        <end position="117"/>
    </location>
</feature>
<dbReference type="Pfam" id="PF08797">
    <property type="entry name" value="HIRAN"/>
    <property type="match status" value="1"/>
</dbReference>
<evidence type="ECO:0000256" key="4">
    <source>
        <dbReference type="SAM" id="MobiDB-lite"/>
    </source>
</evidence>
<evidence type="ECO:0000313" key="7">
    <source>
        <dbReference type="Proteomes" id="UP000251717"/>
    </source>
</evidence>
<proteinExistence type="predicted"/>
<sequence length="302" mass="35187">MGRDWQIGDPVDYTTDGWMDAQNWGHGSDDDDEEESGRNHGRRRFQDSRIKEYSDKAWDYYQNSNDENALYYINLALDLDDCNANNWNRKGIIVESLENYAEAEKCYNRSLELSKSNIVYDNKAVMLYHWAKQLIEESKTVPNGLDKLKEAMNIIIRAMRALPGEESEEDIEKYLSLRDSINFYIDYENRFQANLETLKKYDKGELFTITGMNFYKNDVMLTPGKPLELVKEHDNEFDEDAIAVYAEGKKIGFVANKDYTKFDSTSSASQLQDEIENVAQAEYLLYLDRYADIQFSIGRIIK</sequence>
<protein>
    <submittedName>
        <fullName evidence="6">Tetratricopeptide repeat protein</fullName>
    </submittedName>
</protein>
<evidence type="ECO:0000313" key="6">
    <source>
        <dbReference type="EMBL" id="PWB88237.1"/>
    </source>
</evidence>
<dbReference type="InterPro" id="IPR011990">
    <property type="entry name" value="TPR-like_helical_dom_sf"/>
</dbReference>